<feature type="transmembrane region" description="Helical" evidence="1">
    <location>
        <begin position="54"/>
        <end position="79"/>
    </location>
</feature>
<sequence length="87" mass="9965">MSSRMVDHPPLPVPNLLVARWPTARMEKGPELPDFYEGERWWSSSGFQQPFTRFSMLLLCAVHITHACYTLVVISITFIGKEKGMLL</sequence>
<organism evidence="2 3">
    <name type="scientific">Aegilops tauschii subsp. strangulata</name>
    <name type="common">Goatgrass</name>
    <dbReference type="NCBI Taxonomy" id="200361"/>
    <lineage>
        <taxon>Eukaryota</taxon>
        <taxon>Viridiplantae</taxon>
        <taxon>Streptophyta</taxon>
        <taxon>Embryophyta</taxon>
        <taxon>Tracheophyta</taxon>
        <taxon>Spermatophyta</taxon>
        <taxon>Magnoliopsida</taxon>
        <taxon>Liliopsida</taxon>
        <taxon>Poales</taxon>
        <taxon>Poaceae</taxon>
        <taxon>BOP clade</taxon>
        <taxon>Pooideae</taxon>
        <taxon>Triticodae</taxon>
        <taxon>Triticeae</taxon>
        <taxon>Triticinae</taxon>
        <taxon>Aegilops</taxon>
    </lineage>
</organism>
<dbReference type="Gramene" id="AET3Gv20040000.1">
    <property type="protein sequence ID" value="AET3Gv20040000.1"/>
    <property type="gene ID" value="AET3Gv20040000"/>
</dbReference>
<reference evidence="3" key="2">
    <citation type="journal article" date="2017" name="Nat. Plants">
        <title>The Aegilops tauschii genome reveals multiple impacts of transposons.</title>
        <authorList>
            <person name="Zhao G."/>
            <person name="Zou C."/>
            <person name="Li K."/>
            <person name="Wang K."/>
            <person name="Li T."/>
            <person name="Gao L."/>
            <person name="Zhang X."/>
            <person name="Wang H."/>
            <person name="Yang Z."/>
            <person name="Liu X."/>
            <person name="Jiang W."/>
            <person name="Mao L."/>
            <person name="Kong X."/>
            <person name="Jiao Y."/>
            <person name="Jia J."/>
        </authorList>
    </citation>
    <scope>NUCLEOTIDE SEQUENCE [LARGE SCALE GENOMIC DNA]</scope>
    <source>
        <strain evidence="3">cv. AL8/78</strain>
    </source>
</reference>
<evidence type="ECO:0000313" key="3">
    <source>
        <dbReference type="Proteomes" id="UP000015105"/>
    </source>
</evidence>
<reference evidence="2" key="5">
    <citation type="journal article" date="2021" name="G3 (Bethesda)">
        <title>Aegilops tauschii genome assembly Aet v5.0 features greater sequence contiguity and improved annotation.</title>
        <authorList>
            <person name="Wang L."/>
            <person name="Zhu T."/>
            <person name="Rodriguez J.C."/>
            <person name="Deal K.R."/>
            <person name="Dubcovsky J."/>
            <person name="McGuire P.E."/>
            <person name="Lux T."/>
            <person name="Spannagl M."/>
            <person name="Mayer K.F.X."/>
            <person name="Baldrich P."/>
            <person name="Meyers B.C."/>
            <person name="Huo N."/>
            <person name="Gu Y.Q."/>
            <person name="Zhou H."/>
            <person name="Devos K.M."/>
            <person name="Bennetzen J.L."/>
            <person name="Unver T."/>
            <person name="Budak H."/>
            <person name="Gulick P.J."/>
            <person name="Galiba G."/>
            <person name="Kalapos B."/>
            <person name="Nelson D.R."/>
            <person name="Li P."/>
            <person name="You F.M."/>
            <person name="Luo M.C."/>
            <person name="Dvorak J."/>
        </authorList>
    </citation>
    <scope>NUCLEOTIDE SEQUENCE [LARGE SCALE GENOMIC DNA]</scope>
    <source>
        <strain evidence="2">cv. AL8/78</strain>
    </source>
</reference>
<reference evidence="2" key="4">
    <citation type="submission" date="2019-03" db="UniProtKB">
        <authorList>
            <consortium name="EnsemblPlants"/>
        </authorList>
    </citation>
    <scope>IDENTIFICATION</scope>
</reference>
<evidence type="ECO:0000256" key="1">
    <source>
        <dbReference type="SAM" id="Phobius"/>
    </source>
</evidence>
<dbReference type="Proteomes" id="UP000015105">
    <property type="component" value="Chromosome 3D"/>
</dbReference>
<accession>A0A453DQI4</accession>
<keyword evidence="1" id="KW-0472">Membrane</keyword>
<proteinExistence type="predicted"/>
<reference evidence="2" key="3">
    <citation type="journal article" date="2017" name="Nature">
        <title>Genome sequence of the progenitor of the wheat D genome Aegilops tauschii.</title>
        <authorList>
            <person name="Luo M.C."/>
            <person name="Gu Y.Q."/>
            <person name="Puiu D."/>
            <person name="Wang H."/>
            <person name="Twardziok S.O."/>
            <person name="Deal K.R."/>
            <person name="Huo N."/>
            <person name="Zhu T."/>
            <person name="Wang L."/>
            <person name="Wang Y."/>
            <person name="McGuire P.E."/>
            <person name="Liu S."/>
            <person name="Long H."/>
            <person name="Ramasamy R.K."/>
            <person name="Rodriguez J.C."/>
            <person name="Van S.L."/>
            <person name="Yuan L."/>
            <person name="Wang Z."/>
            <person name="Xia Z."/>
            <person name="Xiao L."/>
            <person name="Anderson O.D."/>
            <person name="Ouyang S."/>
            <person name="Liang Y."/>
            <person name="Zimin A.V."/>
            <person name="Pertea G."/>
            <person name="Qi P."/>
            <person name="Bennetzen J.L."/>
            <person name="Dai X."/>
            <person name="Dawson M.W."/>
            <person name="Muller H.G."/>
            <person name="Kugler K."/>
            <person name="Rivarola-Duarte L."/>
            <person name="Spannagl M."/>
            <person name="Mayer K.F.X."/>
            <person name="Lu F.H."/>
            <person name="Bevan M.W."/>
            <person name="Leroy P."/>
            <person name="Li P."/>
            <person name="You F.M."/>
            <person name="Sun Q."/>
            <person name="Liu Z."/>
            <person name="Lyons E."/>
            <person name="Wicker T."/>
            <person name="Salzberg S.L."/>
            <person name="Devos K.M."/>
            <person name="Dvorak J."/>
        </authorList>
    </citation>
    <scope>NUCLEOTIDE SEQUENCE [LARGE SCALE GENOMIC DNA]</scope>
    <source>
        <strain evidence="2">cv. AL8/78</strain>
    </source>
</reference>
<evidence type="ECO:0000313" key="2">
    <source>
        <dbReference type="EnsemblPlants" id="AET3Gv20040000.1"/>
    </source>
</evidence>
<dbReference type="AlphaFoldDB" id="A0A453DQI4"/>
<keyword evidence="1" id="KW-1133">Transmembrane helix</keyword>
<keyword evidence="1" id="KW-0812">Transmembrane</keyword>
<keyword evidence="3" id="KW-1185">Reference proteome</keyword>
<protein>
    <submittedName>
        <fullName evidence="2">Uncharacterized protein</fullName>
    </submittedName>
</protein>
<reference evidence="3" key="1">
    <citation type="journal article" date="2014" name="Science">
        <title>Ancient hybridizations among the ancestral genomes of bread wheat.</title>
        <authorList>
            <consortium name="International Wheat Genome Sequencing Consortium,"/>
            <person name="Marcussen T."/>
            <person name="Sandve S.R."/>
            <person name="Heier L."/>
            <person name="Spannagl M."/>
            <person name="Pfeifer M."/>
            <person name="Jakobsen K.S."/>
            <person name="Wulff B.B."/>
            <person name="Steuernagel B."/>
            <person name="Mayer K.F."/>
            <person name="Olsen O.A."/>
        </authorList>
    </citation>
    <scope>NUCLEOTIDE SEQUENCE [LARGE SCALE GENOMIC DNA]</scope>
    <source>
        <strain evidence="3">cv. AL8/78</strain>
    </source>
</reference>
<dbReference type="EnsemblPlants" id="AET3Gv20040000.1">
    <property type="protein sequence ID" value="AET3Gv20040000.1"/>
    <property type="gene ID" value="AET3Gv20040000"/>
</dbReference>
<name>A0A453DQI4_AEGTS</name>